<comment type="caution">
    <text evidence="2">The sequence shown here is derived from an EMBL/GenBank/DDBJ whole genome shotgun (WGS) entry which is preliminary data.</text>
</comment>
<proteinExistence type="predicted"/>
<dbReference type="PANTHER" id="PTHR24148:SF64">
    <property type="entry name" value="HETEROKARYON INCOMPATIBILITY DOMAIN-CONTAINING PROTEIN"/>
    <property type="match status" value="1"/>
</dbReference>
<dbReference type="InterPro" id="IPR052895">
    <property type="entry name" value="HetReg/Transcr_Mod"/>
</dbReference>
<sequence length="610" mass="68160">MDSYGRHRSPAWDCAVCMHEEGRRSNAGHFALFADVLRDSENRRKYSTLDERAATDRERSNSDLLHHRVRQADQIYAPLSDSQYRVLGILPGSFDGPLRSQLYTRECSDLAPFQHNASFDALSYCWGQPVFTESIECDGVVYPITANLDSALRHIRSEHTTKLLWVDYLCINQTDLKERSQQIRNMGLIFGSARTVVAWLGDAAENTEAAVVCLSRVEKRSIEWDRTCEKHKNVVKSGLGEMLGRPWFRRLWIKQEAVAAGKDHLRFVCGPWQLSRSALAHAAAGYASSKRVRRARHYPVMHNNDSFLPNPFDNMPDFNRHTLASAMHVAAGSECGDPRDRIYGLLGMVQFPAAKSTKASFPDEANLVVDYTRSPLQIMQDAMEYSIKEQGGLRIFSVLWAGTANKGVGVVFGGSIGDAALPSWCPNLALSWVCRPTANAGYRRQWAHLSLQTTIEQPGILNIQGVIIGGVQGDQDHPHRLFLRSWFGIALAKGIQEAMVSPPWGAPISSVETVPLEPKTGDWDVHQWLHDHDPSPRTLDINDRLVLVEGSAALFVLRPVDHAKLVTSFVGLTYLTEPTNVEQAEGLEPSLRLLLHQAEEAGELKHFKVV</sequence>
<evidence type="ECO:0000259" key="1">
    <source>
        <dbReference type="Pfam" id="PF06985"/>
    </source>
</evidence>
<dbReference type="Pfam" id="PF06985">
    <property type="entry name" value="HET"/>
    <property type="match status" value="1"/>
</dbReference>
<dbReference type="EMBL" id="JAVRRT010000007">
    <property type="protein sequence ID" value="KAK5170409.1"/>
    <property type="molecule type" value="Genomic_DNA"/>
</dbReference>
<dbReference type="RefSeq" id="XP_064659607.1">
    <property type="nucleotide sequence ID" value="XM_064802246.1"/>
</dbReference>
<organism evidence="2 3">
    <name type="scientific">Saxophila tyrrhenica</name>
    <dbReference type="NCBI Taxonomy" id="1690608"/>
    <lineage>
        <taxon>Eukaryota</taxon>
        <taxon>Fungi</taxon>
        <taxon>Dikarya</taxon>
        <taxon>Ascomycota</taxon>
        <taxon>Pezizomycotina</taxon>
        <taxon>Dothideomycetes</taxon>
        <taxon>Dothideomycetidae</taxon>
        <taxon>Mycosphaerellales</taxon>
        <taxon>Extremaceae</taxon>
        <taxon>Saxophila</taxon>
    </lineage>
</organism>
<dbReference type="AlphaFoldDB" id="A0AAV9PB12"/>
<evidence type="ECO:0000313" key="3">
    <source>
        <dbReference type="Proteomes" id="UP001337655"/>
    </source>
</evidence>
<dbReference type="GeneID" id="89926341"/>
<dbReference type="Proteomes" id="UP001337655">
    <property type="component" value="Unassembled WGS sequence"/>
</dbReference>
<dbReference type="InterPro" id="IPR010730">
    <property type="entry name" value="HET"/>
</dbReference>
<protein>
    <recommendedName>
        <fullName evidence="1">Heterokaryon incompatibility domain-containing protein</fullName>
    </recommendedName>
</protein>
<name>A0AAV9PB12_9PEZI</name>
<evidence type="ECO:0000313" key="2">
    <source>
        <dbReference type="EMBL" id="KAK5170409.1"/>
    </source>
</evidence>
<reference evidence="2 3" key="1">
    <citation type="submission" date="2023-08" db="EMBL/GenBank/DDBJ databases">
        <title>Black Yeasts Isolated from many extreme environments.</title>
        <authorList>
            <person name="Coleine C."/>
            <person name="Stajich J.E."/>
            <person name="Selbmann L."/>
        </authorList>
    </citation>
    <scope>NUCLEOTIDE SEQUENCE [LARGE SCALE GENOMIC DNA]</scope>
    <source>
        <strain evidence="2 3">CCFEE 5935</strain>
    </source>
</reference>
<accession>A0AAV9PB12</accession>
<dbReference type="PANTHER" id="PTHR24148">
    <property type="entry name" value="ANKYRIN REPEAT DOMAIN-CONTAINING PROTEIN 39 HOMOLOG-RELATED"/>
    <property type="match status" value="1"/>
</dbReference>
<keyword evidence="3" id="KW-1185">Reference proteome</keyword>
<feature type="domain" description="Heterokaryon incompatibility" evidence="1">
    <location>
        <begin position="119"/>
        <end position="256"/>
    </location>
</feature>
<gene>
    <name evidence="2" type="ORF">LTR77_004997</name>
</gene>